<keyword evidence="5 9" id="KW-0547">Nucleotide-binding</keyword>
<keyword evidence="13" id="KW-1185">Reference proteome</keyword>
<dbReference type="SUPFAM" id="SSF54211">
    <property type="entry name" value="Ribosomal protein S5 domain 2-like"/>
    <property type="match status" value="1"/>
</dbReference>
<evidence type="ECO:0000259" key="10">
    <source>
        <dbReference type="Pfam" id="PF00288"/>
    </source>
</evidence>
<dbReference type="PANTHER" id="PTHR43527:SF2">
    <property type="entry name" value="4-DIPHOSPHOCYTIDYL-2-C-METHYL-D-ERYTHRITOL KINASE, CHLOROPLASTIC"/>
    <property type="match status" value="1"/>
</dbReference>
<evidence type="ECO:0000256" key="4">
    <source>
        <dbReference type="ARBA" id="ARBA00022679"/>
    </source>
</evidence>
<keyword evidence="9" id="KW-0414">Isoprene biosynthesis</keyword>
<evidence type="ECO:0000256" key="7">
    <source>
        <dbReference type="ARBA" id="ARBA00022840"/>
    </source>
</evidence>
<dbReference type="Gene3D" id="3.30.230.10">
    <property type="match status" value="1"/>
</dbReference>
<dbReference type="Pfam" id="PF08544">
    <property type="entry name" value="GHMP_kinases_C"/>
    <property type="match status" value="1"/>
</dbReference>
<dbReference type="UniPathway" id="UPA00056">
    <property type="reaction ID" value="UER00094"/>
</dbReference>
<dbReference type="EMBL" id="FNFB01000002">
    <property type="protein sequence ID" value="SDJ51490.1"/>
    <property type="molecule type" value="Genomic_DNA"/>
</dbReference>
<accession>A0A1G8UEQ0</accession>
<dbReference type="HAMAP" id="MF_00061">
    <property type="entry name" value="IspE"/>
    <property type="match status" value="1"/>
</dbReference>
<evidence type="ECO:0000256" key="6">
    <source>
        <dbReference type="ARBA" id="ARBA00022777"/>
    </source>
</evidence>
<evidence type="ECO:0000256" key="8">
    <source>
        <dbReference type="ARBA" id="ARBA00032554"/>
    </source>
</evidence>
<feature type="binding site" evidence="9">
    <location>
        <begin position="96"/>
        <end position="106"/>
    </location>
    <ligand>
        <name>ATP</name>
        <dbReference type="ChEBI" id="CHEBI:30616"/>
    </ligand>
</feature>
<dbReference type="InterPro" id="IPR013750">
    <property type="entry name" value="GHMP_kinase_C_dom"/>
</dbReference>
<dbReference type="InterPro" id="IPR004424">
    <property type="entry name" value="IspE"/>
</dbReference>
<feature type="domain" description="GHMP kinase C-terminal" evidence="11">
    <location>
        <begin position="206"/>
        <end position="282"/>
    </location>
</feature>
<organism evidence="12 13">
    <name type="scientific">Nonomuraea maritima</name>
    <dbReference type="NCBI Taxonomy" id="683260"/>
    <lineage>
        <taxon>Bacteria</taxon>
        <taxon>Bacillati</taxon>
        <taxon>Actinomycetota</taxon>
        <taxon>Actinomycetes</taxon>
        <taxon>Streptosporangiales</taxon>
        <taxon>Streptosporangiaceae</taxon>
        <taxon>Nonomuraea</taxon>
    </lineage>
</organism>
<keyword evidence="4 9" id="KW-0808">Transferase</keyword>
<dbReference type="GO" id="GO:0019288">
    <property type="term" value="P:isopentenyl diphosphate biosynthetic process, methylerythritol 4-phosphate pathway"/>
    <property type="evidence" value="ECO:0007669"/>
    <property type="project" value="UniProtKB-UniRule"/>
</dbReference>
<protein>
    <recommendedName>
        <fullName evidence="3 9">4-diphosphocytidyl-2-C-methyl-D-erythritol kinase</fullName>
        <shortName evidence="9">CMK</shortName>
        <ecNumber evidence="2 9">2.7.1.148</ecNumber>
    </recommendedName>
    <alternativeName>
        <fullName evidence="8 9">4-(cytidine-5'-diphospho)-2-C-methyl-D-erythritol kinase</fullName>
    </alternativeName>
</protein>
<evidence type="ECO:0000313" key="13">
    <source>
        <dbReference type="Proteomes" id="UP000198683"/>
    </source>
</evidence>
<evidence type="ECO:0000259" key="11">
    <source>
        <dbReference type="Pfam" id="PF08544"/>
    </source>
</evidence>
<dbReference type="InterPro" id="IPR006204">
    <property type="entry name" value="GHMP_kinase_N_dom"/>
</dbReference>
<keyword evidence="6 9" id="KW-0418">Kinase</keyword>
<dbReference type="NCBIfam" id="NF002870">
    <property type="entry name" value="PRK03188.1"/>
    <property type="match status" value="1"/>
</dbReference>
<comment type="pathway">
    <text evidence="9">Isoprenoid biosynthesis; isopentenyl diphosphate biosynthesis via DXP pathway; isopentenyl diphosphate from 1-deoxy-D-xylulose 5-phosphate: step 3/6.</text>
</comment>
<evidence type="ECO:0000256" key="2">
    <source>
        <dbReference type="ARBA" id="ARBA00012052"/>
    </source>
</evidence>
<feature type="active site" evidence="9">
    <location>
        <position position="11"/>
    </location>
</feature>
<dbReference type="GO" id="GO:0050515">
    <property type="term" value="F:4-(cytidine 5'-diphospho)-2-C-methyl-D-erythritol kinase activity"/>
    <property type="evidence" value="ECO:0007669"/>
    <property type="project" value="UniProtKB-UniRule"/>
</dbReference>
<dbReference type="AlphaFoldDB" id="A0A1G8UEQ0"/>
<comment type="catalytic activity">
    <reaction evidence="9">
        <text>4-CDP-2-C-methyl-D-erythritol + ATP = 4-CDP-2-C-methyl-D-erythritol 2-phosphate + ADP + H(+)</text>
        <dbReference type="Rhea" id="RHEA:18437"/>
        <dbReference type="ChEBI" id="CHEBI:15378"/>
        <dbReference type="ChEBI" id="CHEBI:30616"/>
        <dbReference type="ChEBI" id="CHEBI:57823"/>
        <dbReference type="ChEBI" id="CHEBI:57919"/>
        <dbReference type="ChEBI" id="CHEBI:456216"/>
        <dbReference type="EC" id="2.7.1.148"/>
    </reaction>
</comment>
<evidence type="ECO:0000256" key="1">
    <source>
        <dbReference type="ARBA" id="ARBA00009684"/>
    </source>
</evidence>
<evidence type="ECO:0000256" key="5">
    <source>
        <dbReference type="ARBA" id="ARBA00022741"/>
    </source>
</evidence>
<proteinExistence type="inferred from homology"/>
<evidence type="ECO:0000313" key="12">
    <source>
        <dbReference type="EMBL" id="SDJ51490.1"/>
    </source>
</evidence>
<dbReference type="InterPro" id="IPR020568">
    <property type="entry name" value="Ribosomal_Su5_D2-typ_SF"/>
</dbReference>
<dbReference type="PANTHER" id="PTHR43527">
    <property type="entry name" value="4-DIPHOSPHOCYTIDYL-2-C-METHYL-D-ERYTHRITOL KINASE, CHLOROPLASTIC"/>
    <property type="match status" value="1"/>
</dbReference>
<dbReference type="InterPro" id="IPR014721">
    <property type="entry name" value="Ribsml_uS5_D2-typ_fold_subgr"/>
</dbReference>
<reference evidence="12 13" key="1">
    <citation type="submission" date="2016-10" db="EMBL/GenBank/DDBJ databases">
        <authorList>
            <person name="de Groot N.N."/>
        </authorList>
    </citation>
    <scope>NUCLEOTIDE SEQUENCE [LARGE SCALE GENOMIC DNA]</scope>
    <source>
        <strain evidence="12 13">CGMCC 4.5681</strain>
    </source>
</reference>
<dbReference type="InterPro" id="IPR036554">
    <property type="entry name" value="GHMP_kinase_C_sf"/>
</dbReference>
<dbReference type="GO" id="GO:0016114">
    <property type="term" value="P:terpenoid biosynthetic process"/>
    <property type="evidence" value="ECO:0007669"/>
    <property type="project" value="UniProtKB-UniRule"/>
</dbReference>
<dbReference type="PIRSF" id="PIRSF010376">
    <property type="entry name" value="IspE"/>
    <property type="match status" value="1"/>
</dbReference>
<dbReference type="Gene3D" id="3.30.70.890">
    <property type="entry name" value="GHMP kinase, C-terminal domain"/>
    <property type="match status" value="1"/>
</dbReference>
<dbReference type="RefSeq" id="WP_090759688.1">
    <property type="nucleotide sequence ID" value="NZ_FNFB01000002.1"/>
</dbReference>
<feature type="domain" description="GHMP kinase N-terminal" evidence="10">
    <location>
        <begin position="68"/>
        <end position="146"/>
    </location>
</feature>
<gene>
    <name evidence="9" type="primary">ispE</name>
    <name evidence="12" type="ORF">SAMN05421874_10259</name>
</gene>
<dbReference type="SUPFAM" id="SSF55060">
    <property type="entry name" value="GHMP Kinase, C-terminal domain"/>
    <property type="match status" value="1"/>
</dbReference>
<sequence length="300" mass="30561">MSSVTVRVPAKVNVQLSVGPLREDGYHDLVNVFHAVSIFDEVVAKESESITVQVTGDWSDQVPTDGSNLAIRAAQALAKHAGRTYGADLVIKKAIPVAGGMAGGSADAAGALVACNELWGLGLPLEDLMEIAGDLGSDVPFSLMGGTAVGTGRGEQLCELPTGGTFHWVFAPADGGLSTANVYAECDRLREESGVEVSWPKLNDSLMEALGTGDVYALGSHLSNDLQVAALNLRPDLAATLDAGRQHGALGAIVSGSGPTCAFLAIDATHARDLAGSLTATGAARTAVAAHGPVQGAILV</sequence>
<dbReference type="NCBIfam" id="TIGR00154">
    <property type="entry name" value="ispE"/>
    <property type="match status" value="1"/>
</dbReference>
<name>A0A1G8UEQ0_9ACTN</name>
<evidence type="ECO:0000256" key="3">
    <source>
        <dbReference type="ARBA" id="ARBA00017473"/>
    </source>
</evidence>
<dbReference type="Pfam" id="PF00288">
    <property type="entry name" value="GHMP_kinases_N"/>
    <property type="match status" value="1"/>
</dbReference>
<feature type="active site" evidence="9">
    <location>
        <position position="138"/>
    </location>
</feature>
<dbReference type="Proteomes" id="UP000198683">
    <property type="component" value="Unassembled WGS sequence"/>
</dbReference>
<comment type="similarity">
    <text evidence="1 9">Belongs to the GHMP kinase family. IspE subfamily.</text>
</comment>
<dbReference type="EC" id="2.7.1.148" evidence="2 9"/>
<keyword evidence="7 9" id="KW-0067">ATP-binding</keyword>
<dbReference type="OrthoDB" id="3173073at2"/>
<evidence type="ECO:0000256" key="9">
    <source>
        <dbReference type="HAMAP-Rule" id="MF_00061"/>
    </source>
</evidence>
<dbReference type="STRING" id="683260.SAMN05421874_10259"/>
<dbReference type="GO" id="GO:0005524">
    <property type="term" value="F:ATP binding"/>
    <property type="evidence" value="ECO:0007669"/>
    <property type="project" value="UniProtKB-UniRule"/>
</dbReference>
<comment type="function">
    <text evidence="9">Catalyzes the phosphorylation of the position 2 hydroxy group of 4-diphosphocytidyl-2C-methyl-D-erythritol.</text>
</comment>